<comment type="caution">
    <text evidence="7">The sequence shown here is derived from an EMBL/GenBank/DDBJ whole genome shotgun (WGS) entry which is preliminary data.</text>
</comment>
<dbReference type="InterPro" id="IPR050987">
    <property type="entry name" value="AtrR-like"/>
</dbReference>
<dbReference type="SUPFAM" id="SSF57701">
    <property type="entry name" value="Zn2/Cys6 DNA-binding domain"/>
    <property type="match status" value="1"/>
</dbReference>
<dbReference type="SMART" id="SM00906">
    <property type="entry name" value="Fungal_trans"/>
    <property type="match status" value="1"/>
</dbReference>
<dbReference type="PANTHER" id="PTHR46910:SF3">
    <property type="entry name" value="HALOTOLERANCE PROTEIN 9-RELATED"/>
    <property type="match status" value="1"/>
</dbReference>
<feature type="compositionally biased region" description="Basic residues" evidence="5">
    <location>
        <begin position="751"/>
        <end position="760"/>
    </location>
</feature>
<dbReference type="SMART" id="SM00066">
    <property type="entry name" value="GAL4"/>
    <property type="match status" value="1"/>
</dbReference>
<evidence type="ECO:0000256" key="4">
    <source>
        <dbReference type="ARBA" id="ARBA00023242"/>
    </source>
</evidence>
<feature type="compositionally biased region" description="Polar residues" evidence="5">
    <location>
        <begin position="107"/>
        <end position="125"/>
    </location>
</feature>
<dbReference type="GO" id="GO:0003677">
    <property type="term" value="F:DNA binding"/>
    <property type="evidence" value="ECO:0007669"/>
    <property type="project" value="UniProtKB-KW"/>
</dbReference>
<dbReference type="PROSITE" id="PS50048">
    <property type="entry name" value="ZN2_CY6_FUNGAL_2"/>
    <property type="match status" value="1"/>
</dbReference>
<organism evidence="7 8">
    <name type="scientific">Mortierella isabellina</name>
    <name type="common">Filamentous fungus</name>
    <name type="synonym">Umbelopsis isabellina</name>
    <dbReference type="NCBI Taxonomy" id="91625"/>
    <lineage>
        <taxon>Eukaryota</taxon>
        <taxon>Fungi</taxon>
        <taxon>Fungi incertae sedis</taxon>
        <taxon>Mucoromycota</taxon>
        <taxon>Mucoromycotina</taxon>
        <taxon>Umbelopsidomycetes</taxon>
        <taxon>Umbelopsidales</taxon>
        <taxon>Umbelopsidaceae</taxon>
        <taxon>Umbelopsis</taxon>
    </lineage>
</organism>
<keyword evidence="4" id="KW-0539">Nucleus</keyword>
<dbReference type="GO" id="GO:0006351">
    <property type="term" value="P:DNA-templated transcription"/>
    <property type="evidence" value="ECO:0007669"/>
    <property type="project" value="InterPro"/>
</dbReference>
<dbReference type="AlphaFoldDB" id="A0A8H7PCZ2"/>
<dbReference type="Gene3D" id="4.10.240.10">
    <property type="entry name" value="Zn(2)-C6 fungal-type DNA-binding domain"/>
    <property type="match status" value="1"/>
</dbReference>
<feature type="region of interest" description="Disordered" evidence="5">
    <location>
        <begin position="745"/>
        <end position="765"/>
    </location>
</feature>
<dbReference type="OrthoDB" id="3362851at2759"/>
<dbReference type="PROSITE" id="PS00463">
    <property type="entry name" value="ZN2_CY6_FUNGAL_1"/>
    <property type="match status" value="1"/>
</dbReference>
<comment type="subcellular location">
    <subcellularLocation>
        <location evidence="1">Nucleus</location>
    </subcellularLocation>
</comment>
<evidence type="ECO:0000313" key="8">
    <source>
        <dbReference type="Proteomes" id="UP000654370"/>
    </source>
</evidence>
<feature type="domain" description="Zn(2)-C6 fungal-type" evidence="6">
    <location>
        <begin position="17"/>
        <end position="46"/>
    </location>
</feature>
<feature type="compositionally biased region" description="Low complexity" evidence="5">
    <location>
        <begin position="133"/>
        <end position="145"/>
    </location>
</feature>
<evidence type="ECO:0000256" key="3">
    <source>
        <dbReference type="ARBA" id="ARBA00023125"/>
    </source>
</evidence>
<dbReference type="GO" id="GO:0005634">
    <property type="term" value="C:nucleus"/>
    <property type="evidence" value="ECO:0007669"/>
    <property type="project" value="UniProtKB-SubCell"/>
</dbReference>
<dbReference type="CDD" id="cd12148">
    <property type="entry name" value="fungal_TF_MHR"/>
    <property type="match status" value="1"/>
</dbReference>
<reference evidence="7" key="1">
    <citation type="submission" date="2020-12" db="EMBL/GenBank/DDBJ databases">
        <title>Metabolic potential, ecology and presence of endohyphal bacteria is reflected in genomic diversity of Mucoromycotina.</title>
        <authorList>
            <person name="Muszewska A."/>
            <person name="Okrasinska A."/>
            <person name="Steczkiewicz K."/>
            <person name="Drgas O."/>
            <person name="Orlowska M."/>
            <person name="Perlinska-Lenart U."/>
            <person name="Aleksandrzak-Piekarczyk T."/>
            <person name="Szatraj K."/>
            <person name="Zielenkiewicz U."/>
            <person name="Pilsyk S."/>
            <person name="Malc E."/>
            <person name="Mieczkowski P."/>
            <person name="Kruszewska J.S."/>
            <person name="Biernat P."/>
            <person name="Pawlowska J."/>
        </authorList>
    </citation>
    <scope>NUCLEOTIDE SEQUENCE</scope>
    <source>
        <strain evidence="7">WA0000067209</strain>
    </source>
</reference>
<evidence type="ECO:0000259" key="6">
    <source>
        <dbReference type="PROSITE" id="PS50048"/>
    </source>
</evidence>
<evidence type="ECO:0000313" key="7">
    <source>
        <dbReference type="EMBL" id="KAG2171400.1"/>
    </source>
</evidence>
<sequence>MIPEDTPTRKRLKVVSACSECRRKKTKCNGEKPCHNCAKANVSCEYPAATTNDEKRSTSSKAAVEAIEDRLRTIEDMLKTIMKGGSQTGLNMDKDELMMLLKKETSSLHPSNNWESNHSTKSETSAEGGVQHSPSSSSQDSSLRLPSISELDKGYTESYTDTSSLARQHISRPLSYEPTFPDPATTYHFQLPHASVQEYLYNVFFDLIFPLYPVVDKQNFLQTMSTLPSHLDESNTDMCLNFMLGFTVLSCAAQVAPTGVLVPMVGMPDLPNTQLEPLMASDYFFDRATILLNKHDAVTHPTVVTTMCLLALHYGRGDCRKIDKTCSFITRLNDMAIQLSMHMTPTENSSTSFRQRCLFWSVFTHDRLANLLYGRPMSIEEENIFVELTEPTEDTSDIQLFVEYVKLTRMLGRIMRHGHNSWQLSNLDRALHHWYRTLPRNLLLPQNYDQAPPALCILHLLFHVCILTLHTPMQFVEARRPSPATSLSASTSFGALNLGDVATPSRTPSPPSSGLGPVPTSTIQAILAIAESFMEHNRQNWLHTNQLVHYALVALARSQYDYLQSDNGAWRADADQWLIKALELLKQIGVKADSELGRVIWDIEQQISASRRKARSADGYKGLADKRSYESIDGSLPPSPHYSDDRKINNTQILLSPRMQSTTSLAAAVRNSTFGDEPKTFDFVPLIPRNGELCESRQSVSKFIHYTADKSDEEAPQSPTFFSRGSPPFARSMYTPDHTLKTVTSMPSLHDKHRHSRAYGKPHNSASSQLWDLATAAAMAER</sequence>
<accession>A0A8H7PCZ2</accession>
<dbReference type="EMBL" id="JAEPQZ010000021">
    <property type="protein sequence ID" value="KAG2171400.1"/>
    <property type="molecule type" value="Genomic_DNA"/>
</dbReference>
<feature type="region of interest" description="Disordered" evidence="5">
    <location>
        <begin position="105"/>
        <end position="145"/>
    </location>
</feature>
<keyword evidence="2" id="KW-0479">Metal-binding</keyword>
<protein>
    <recommendedName>
        <fullName evidence="6">Zn(2)-C6 fungal-type domain-containing protein</fullName>
    </recommendedName>
</protein>
<proteinExistence type="predicted"/>
<dbReference type="CDD" id="cd00067">
    <property type="entry name" value="GAL4"/>
    <property type="match status" value="1"/>
</dbReference>
<dbReference type="InterPro" id="IPR001138">
    <property type="entry name" value="Zn2Cys6_DnaBD"/>
</dbReference>
<dbReference type="GO" id="GO:0000981">
    <property type="term" value="F:DNA-binding transcription factor activity, RNA polymerase II-specific"/>
    <property type="evidence" value="ECO:0007669"/>
    <property type="project" value="InterPro"/>
</dbReference>
<evidence type="ECO:0000256" key="1">
    <source>
        <dbReference type="ARBA" id="ARBA00004123"/>
    </source>
</evidence>
<dbReference type="Pfam" id="PF04082">
    <property type="entry name" value="Fungal_trans"/>
    <property type="match status" value="1"/>
</dbReference>
<dbReference type="InterPro" id="IPR036864">
    <property type="entry name" value="Zn2-C6_fun-type_DNA-bd_sf"/>
</dbReference>
<evidence type="ECO:0000256" key="2">
    <source>
        <dbReference type="ARBA" id="ARBA00022723"/>
    </source>
</evidence>
<dbReference type="Pfam" id="PF00172">
    <property type="entry name" value="Zn_clus"/>
    <property type="match status" value="1"/>
</dbReference>
<dbReference type="Proteomes" id="UP000654370">
    <property type="component" value="Unassembled WGS sequence"/>
</dbReference>
<keyword evidence="3" id="KW-0238">DNA-binding</keyword>
<dbReference type="GO" id="GO:0008270">
    <property type="term" value="F:zinc ion binding"/>
    <property type="evidence" value="ECO:0007669"/>
    <property type="project" value="InterPro"/>
</dbReference>
<name>A0A8H7PCZ2_MORIS</name>
<evidence type="ECO:0000256" key="5">
    <source>
        <dbReference type="SAM" id="MobiDB-lite"/>
    </source>
</evidence>
<gene>
    <name evidence="7" type="ORF">INT43_009061</name>
</gene>
<keyword evidence="8" id="KW-1185">Reference proteome</keyword>
<dbReference type="InterPro" id="IPR007219">
    <property type="entry name" value="XnlR_reg_dom"/>
</dbReference>
<dbReference type="PANTHER" id="PTHR46910">
    <property type="entry name" value="TRANSCRIPTION FACTOR PDR1"/>
    <property type="match status" value="1"/>
</dbReference>